<feature type="domain" description="L,D-TPase catalytic" evidence="2">
    <location>
        <begin position="1"/>
        <end position="164"/>
    </location>
</feature>
<evidence type="ECO:0000313" key="3">
    <source>
        <dbReference type="EMBL" id="USG61437.1"/>
    </source>
</evidence>
<protein>
    <submittedName>
        <fullName evidence="3">L,D-transpeptidase family protein</fullName>
    </submittedName>
</protein>
<keyword evidence="1" id="KW-0961">Cell wall biogenesis/degradation</keyword>
<evidence type="ECO:0000313" key="4">
    <source>
        <dbReference type="Proteomes" id="UP001056291"/>
    </source>
</evidence>
<dbReference type="EMBL" id="CP098747">
    <property type="protein sequence ID" value="USG61437.1"/>
    <property type="molecule type" value="Genomic_DNA"/>
</dbReference>
<reference evidence="3" key="1">
    <citation type="submission" date="2022-06" db="EMBL/GenBank/DDBJ databases">
        <title>Sneathiella actinostolidae sp. nov., isolated from a sea anemonein the Western Pacific Ocean.</title>
        <authorList>
            <person name="Wei M.J."/>
        </authorList>
    </citation>
    <scope>NUCLEOTIDE SEQUENCE</scope>
    <source>
        <strain evidence="3">PHK-P5</strain>
    </source>
</reference>
<dbReference type="PROSITE" id="PS52029">
    <property type="entry name" value="LD_TPASE"/>
    <property type="match status" value="1"/>
</dbReference>
<sequence>MRLVKGSQGKLVYGPLEFDCALGKAGVTEEKREGDHATPVGRYLLRWLFYRADKISNIQSLLPQQKISTVDGWCDAPDHEHYNRYVRLPFEHSHEKLWRDDDLYDLVIVLGHNDSPAVPGAGSCIFIHVAQDQYGPTEGCVALKKTDLVELLAELDPECWIEIAPAD</sequence>
<name>A0ABY4W2L9_9PROT</name>
<dbReference type="Pfam" id="PF03734">
    <property type="entry name" value="YkuD"/>
    <property type="match status" value="1"/>
</dbReference>
<dbReference type="InterPro" id="IPR005490">
    <property type="entry name" value="LD_TPept_cat_dom"/>
</dbReference>
<dbReference type="Proteomes" id="UP001056291">
    <property type="component" value="Chromosome"/>
</dbReference>
<evidence type="ECO:0000259" key="2">
    <source>
        <dbReference type="PROSITE" id="PS52029"/>
    </source>
</evidence>
<evidence type="ECO:0000256" key="1">
    <source>
        <dbReference type="PROSITE-ProRule" id="PRU01373"/>
    </source>
</evidence>
<dbReference type="RefSeq" id="WP_251934470.1">
    <property type="nucleotide sequence ID" value="NZ_CP098747.1"/>
</dbReference>
<keyword evidence="1" id="KW-0573">Peptidoglycan synthesis</keyword>
<feature type="active site" description="Proton donor/acceptor" evidence="1">
    <location>
        <position position="128"/>
    </location>
</feature>
<keyword evidence="1" id="KW-0133">Cell shape</keyword>
<keyword evidence="4" id="KW-1185">Reference proteome</keyword>
<dbReference type="PANTHER" id="PTHR38589:SF1">
    <property type="entry name" value="BLR0621 PROTEIN"/>
    <property type="match status" value="1"/>
</dbReference>
<organism evidence="3 4">
    <name type="scientific">Sneathiella marina</name>
    <dbReference type="NCBI Taxonomy" id="2950108"/>
    <lineage>
        <taxon>Bacteria</taxon>
        <taxon>Pseudomonadati</taxon>
        <taxon>Pseudomonadota</taxon>
        <taxon>Alphaproteobacteria</taxon>
        <taxon>Sneathiellales</taxon>
        <taxon>Sneathiellaceae</taxon>
        <taxon>Sneathiella</taxon>
    </lineage>
</organism>
<comment type="pathway">
    <text evidence="1">Cell wall biogenesis; peptidoglycan biosynthesis.</text>
</comment>
<gene>
    <name evidence="3" type="ORF">NBZ79_00410</name>
</gene>
<dbReference type="PANTHER" id="PTHR38589">
    <property type="entry name" value="BLR0621 PROTEIN"/>
    <property type="match status" value="1"/>
</dbReference>
<accession>A0ABY4W2L9</accession>
<proteinExistence type="predicted"/>
<feature type="active site" description="Nucleophile" evidence="1">
    <location>
        <position position="140"/>
    </location>
</feature>